<protein>
    <submittedName>
        <fullName evidence="2">Uncharacterized protein</fullName>
    </submittedName>
</protein>
<comment type="caution">
    <text evidence="2">The sequence shown here is derived from an EMBL/GenBank/DDBJ whole genome shotgun (WGS) entry which is preliminary data.</text>
</comment>
<evidence type="ECO:0000256" key="1">
    <source>
        <dbReference type="SAM" id="Coils"/>
    </source>
</evidence>
<evidence type="ECO:0000313" key="3">
    <source>
        <dbReference type="Proteomes" id="UP001175001"/>
    </source>
</evidence>
<dbReference type="EMBL" id="JAUJDW010000114">
    <property type="protein sequence ID" value="KAK0637761.1"/>
    <property type="molecule type" value="Genomic_DNA"/>
</dbReference>
<keyword evidence="1" id="KW-0175">Coiled coil</keyword>
<organism evidence="2 3">
    <name type="scientific">Lasiodiplodia hormozganensis</name>
    <dbReference type="NCBI Taxonomy" id="869390"/>
    <lineage>
        <taxon>Eukaryota</taxon>
        <taxon>Fungi</taxon>
        <taxon>Dikarya</taxon>
        <taxon>Ascomycota</taxon>
        <taxon>Pezizomycotina</taxon>
        <taxon>Dothideomycetes</taxon>
        <taxon>Dothideomycetes incertae sedis</taxon>
        <taxon>Botryosphaeriales</taxon>
        <taxon>Botryosphaeriaceae</taxon>
        <taxon>Lasiodiplodia</taxon>
    </lineage>
</organism>
<proteinExistence type="predicted"/>
<gene>
    <name evidence="2" type="ORF">DIS24_g10487</name>
</gene>
<name>A0AA40CGB5_9PEZI</name>
<keyword evidence="3" id="KW-1185">Reference proteome</keyword>
<feature type="coiled-coil region" evidence="1">
    <location>
        <begin position="155"/>
        <end position="182"/>
    </location>
</feature>
<reference evidence="2" key="1">
    <citation type="submission" date="2023-06" db="EMBL/GenBank/DDBJ databases">
        <title>Multi-omics analyses reveal the molecular pathogenesis toolkit of Lasiodiplodia hormozganensis, a cross-kingdom pathogen.</title>
        <authorList>
            <person name="Felix C."/>
            <person name="Meneses R."/>
            <person name="Goncalves M.F.M."/>
            <person name="Tilleman L."/>
            <person name="Duarte A.S."/>
            <person name="Jorrin-Novo J.V."/>
            <person name="Van De Peer Y."/>
            <person name="Deforce D."/>
            <person name="Van Nieuwerburgh F."/>
            <person name="Esteves A.C."/>
            <person name="Alves A."/>
        </authorList>
    </citation>
    <scope>NUCLEOTIDE SEQUENCE</scope>
    <source>
        <strain evidence="2">CBS 339.90</strain>
    </source>
</reference>
<dbReference type="Proteomes" id="UP001175001">
    <property type="component" value="Unassembled WGS sequence"/>
</dbReference>
<evidence type="ECO:0000313" key="2">
    <source>
        <dbReference type="EMBL" id="KAK0637761.1"/>
    </source>
</evidence>
<accession>A0AA40CGB5</accession>
<dbReference type="AlphaFoldDB" id="A0AA40CGB5"/>
<sequence length="210" mass="23568">MYPPSEDERNRHRNCNKRKEARMRRSNYIDDGTLSAVSAAYELYGGAIEAIVSTPDGYIIEWDHDSVCATLHAISISYLSDSTLIITATFLDSDGFLFYAMLEAVSVRYEPNGDTTLATTFTTPGWFIRSPVIDIPHQQQTGSSEGETNEPIQHAHSYKSEIEKIEKLAQQAEALGNMVEKESASLKDSAARLLKLFKPAKLREEEEEEE</sequence>